<dbReference type="InterPro" id="IPR014876">
    <property type="entry name" value="DEK_C"/>
</dbReference>
<dbReference type="SMART" id="SM00151">
    <property type="entry name" value="SWIB"/>
    <property type="match status" value="1"/>
</dbReference>
<dbReference type="SUPFAM" id="SSF47592">
    <property type="entry name" value="SWIB/MDM2 domain"/>
    <property type="match status" value="1"/>
</dbReference>
<feature type="compositionally biased region" description="Basic residues" evidence="1">
    <location>
        <begin position="139"/>
        <end position="154"/>
    </location>
</feature>
<feature type="domain" description="DM2" evidence="2">
    <location>
        <begin position="177"/>
        <end position="254"/>
    </location>
</feature>
<feature type="region of interest" description="Disordered" evidence="1">
    <location>
        <begin position="64"/>
        <end position="111"/>
    </location>
</feature>
<dbReference type="Proteomes" id="UP001174691">
    <property type="component" value="Unassembled WGS sequence"/>
</dbReference>
<proteinExistence type="predicted"/>
<dbReference type="InterPro" id="IPR036885">
    <property type="entry name" value="SWIB_MDM2_dom_sf"/>
</dbReference>
<feature type="compositionally biased region" description="Low complexity" evidence="1">
    <location>
        <begin position="124"/>
        <end position="138"/>
    </location>
</feature>
<organism evidence="4 5">
    <name type="scientific">Coniochaeta hoffmannii</name>
    <dbReference type="NCBI Taxonomy" id="91930"/>
    <lineage>
        <taxon>Eukaryota</taxon>
        <taxon>Fungi</taxon>
        <taxon>Dikarya</taxon>
        <taxon>Ascomycota</taxon>
        <taxon>Pezizomycotina</taxon>
        <taxon>Sordariomycetes</taxon>
        <taxon>Sordariomycetidae</taxon>
        <taxon>Coniochaetales</taxon>
        <taxon>Coniochaetaceae</taxon>
        <taxon>Coniochaeta</taxon>
    </lineage>
</organism>
<feature type="compositionally biased region" description="Basic and acidic residues" evidence="1">
    <location>
        <begin position="155"/>
        <end position="170"/>
    </location>
</feature>
<dbReference type="Pfam" id="PF02201">
    <property type="entry name" value="SWIB"/>
    <property type="match status" value="1"/>
</dbReference>
<dbReference type="EMBL" id="JANBVN010000085">
    <property type="protein sequence ID" value="KAJ9148793.1"/>
    <property type="molecule type" value="Genomic_DNA"/>
</dbReference>
<keyword evidence="5" id="KW-1185">Reference proteome</keyword>
<dbReference type="Gene3D" id="1.10.245.10">
    <property type="entry name" value="SWIB/MDM2 domain"/>
    <property type="match status" value="1"/>
</dbReference>
<dbReference type="Gene3D" id="1.10.10.60">
    <property type="entry name" value="Homeodomain-like"/>
    <property type="match status" value="1"/>
</dbReference>
<dbReference type="SUPFAM" id="SSF109715">
    <property type="entry name" value="DEK C-terminal domain"/>
    <property type="match status" value="1"/>
</dbReference>
<evidence type="ECO:0000313" key="4">
    <source>
        <dbReference type="EMBL" id="KAJ9148793.1"/>
    </source>
</evidence>
<dbReference type="CDD" id="cd10567">
    <property type="entry name" value="SWIB-MDM2_like"/>
    <property type="match status" value="1"/>
</dbReference>
<dbReference type="AlphaFoldDB" id="A0AA38RUN4"/>
<dbReference type="PANTHER" id="PTHR13844">
    <property type="entry name" value="SWI/SNF-RELATED MATRIX-ASSOCIATED ACTIN-DEPENDENT REGULATOR OF CHROMATIN SUBFAMILY D"/>
    <property type="match status" value="1"/>
</dbReference>
<dbReference type="PROSITE" id="PS51925">
    <property type="entry name" value="SWIB_MDM2"/>
    <property type="match status" value="1"/>
</dbReference>
<dbReference type="InterPro" id="IPR019835">
    <property type="entry name" value="SWIB_domain"/>
</dbReference>
<feature type="region of interest" description="Disordered" evidence="1">
    <location>
        <begin position="124"/>
        <end position="179"/>
    </location>
</feature>
<reference evidence="4" key="1">
    <citation type="submission" date="2022-07" db="EMBL/GenBank/DDBJ databases">
        <title>Fungi with potential for degradation of polypropylene.</title>
        <authorList>
            <person name="Gostincar C."/>
        </authorList>
    </citation>
    <scope>NUCLEOTIDE SEQUENCE</scope>
    <source>
        <strain evidence="4">EXF-13287</strain>
    </source>
</reference>
<gene>
    <name evidence="4" type="ORF">NKR19_g5888</name>
</gene>
<evidence type="ECO:0000259" key="2">
    <source>
        <dbReference type="PROSITE" id="PS51925"/>
    </source>
</evidence>
<dbReference type="Pfam" id="PF08766">
    <property type="entry name" value="DEK_C"/>
    <property type="match status" value="1"/>
</dbReference>
<name>A0AA38RUN4_9PEZI</name>
<comment type="caution">
    <text evidence="4">The sequence shown here is derived from an EMBL/GenBank/DDBJ whole genome shotgun (WGS) entry which is preliminary data.</text>
</comment>
<evidence type="ECO:0000313" key="5">
    <source>
        <dbReference type="Proteomes" id="UP001174691"/>
    </source>
</evidence>
<accession>A0AA38RUN4</accession>
<evidence type="ECO:0000259" key="3">
    <source>
        <dbReference type="PROSITE" id="PS51998"/>
    </source>
</evidence>
<dbReference type="InterPro" id="IPR003121">
    <property type="entry name" value="SWIB_MDM2_domain"/>
</dbReference>
<protein>
    <submittedName>
        <fullName evidence="4">SWIB-domain-containing protein</fullName>
    </submittedName>
</protein>
<sequence>MSAPLSAEERAEYTRVIDEILQASDLETVTRKVIMRGLQEAVGKDLKEQKEAIKELITSRFDAISAEAVPTAPSPKHEANGHTPSDEDAEIEVASQPPKKKHKRESSTDADARLAAELQAQEEALARGRTTRGAGTTKATKKGKGKAAKKKSAKRVRDDSDLSGSDDEKPKRKAGGGFQKPFNLSYPLVELCGAEQLSRPQVVKKLWEHIKGNNLQNPENRRQILCDEKMEAIFKMDKVDMFQMNKLIGNHLYPVETE</sequence>
<evidence type="ECO:0000256" key="1">
    <source>
        <dbReference type="SAM" id="MobiDB-lite"/>
    </source>
</evidence>
<dbReference type="PROSITE" id="PS51998">
    <property type="entry name" value="DEK_C"/>
    <property type="match status" value="1"/>
</dbReference>
<feature type="domain" description="DEK-C" evidence="3">
    <location>
        <begin position="7"/>
        <end position="62"/>
    </location>
</feature>